<evidence type="ECO:0000313" key="2">
    <source>
        <dbReference type="EMBL" id="HGQ85702.1"/>
    </source>
</evidence>
<comment type="caution">
    <text evidence="2">The sequence shown here is derived from an EMBL/GenBank/DDBJ whole genome shotgun (WGS) entry which is preliminary data.</text>
</comment>
<dbReference type="AlphaFoldDB" id="A0A7C4NUB1"/>
<reference evidence="2" key="1">
    <citation type="journal article" date="2020" name="mSystems">
        <title>Genome- and Community-Level Interaction Insights into Carbon Utilization and Element Cycling Functions of Hydrothermarchaeota in Hydrothermal Sediment.</title>
        <authorList>
            <person name="Zhou Z."/>
            <person name="Liu Y."/>
            <person name="Xu W."/>
            <person name="Pan J."/>
            <person name="Luo Z.H."/>
            <person name="Li M."/>
        </authorList>
    </citation>
    <scope>NUCLEOTIDE SEQUENCE [LARGE SCALE GENOMIC DNA]</scope>
    <source>
        <strain evidence="2">SpSt-6</strain>
    </source>
</reference>
<dbReference type="SUPFAM" id="SSF53613">
    <property type="entry name" value="Ribokinase-like"/>
    <property type="match status" value="1"/>
</dbReference>
<gene>
    <name evidence="2" type="ORF">ENT66_05065</name>
</gene>
<dbReference type="GO" id="GO:0003824">
    <property type="term" value="F:catalytic activity"/>
    <property type="evidence" value="ECO:0007669"/>
    <property type="project" value="UniProtKB-ARBA"/>
</dbReference>
<proteinExistence type="predicted"/>
<dbReference type="InterPro" id="IPR029056">
    <property type="entry name" value="Ribokinase-like"/>
</dbReference>
<evidence type="ECO:0000259" key="1">
    <source>
        <dbReference type="Pfam" id="PF00294"/>
    </source>
</evidence>
<protein>
    <recommendedName>
        <fullName evidence="1">Carbohydrate kinase PfkB domain-containing protein</fullName>
    </recommendedName>
</protein>
<organism evidence="2">
    <name type="scientific">Thermodesulfobacterium geofontis</name>
    <dbReference type="NCBI Taxonomy" id="1295609"/>
    <lineage>
        <taxon>Bacteria</taxon>
        <taxon>Pseudomonadati</taxon>
        <taxon>Thermodesulfobacteriota</taxon>
        <taxon>Thermodesulfobacteria</taxon>
        <taxon>Thermodesulfobacteriales</taxon>
        <taxon>Thermodesulfobacteriaceae</taxon>
        <taxon>Thermodesulfobacterium</taxon>
    </lineage>
</organism>
<dbReference type="InterPro" id="IPR011611">
    <property type="entry name" value="PfkB_dom"/>
</dbReference>
<dbReference type="Gene3D" id="3.40.1190.20">
    <property type="match status" value="1"/>
</dbReference>
<dbReference type="Pfam" id="PF00294">
    <property type="entry name" value="PfkB"/>
    <property type="match status" value="1"/>
</dbReference>
<dbReference type="EMBL" id="DSZN01000086">
    <property type="protein sequence ID" value="HGQ85702.1"/>
    <property type="molecule type" value="Genomic_DNA"/>
</dbReference>
<accession>A0A7C4NUB1</accession>
<feature type="domain" description="Carbohydrate kinase PfkB" evidence="1">
    <location>
        <begin position="1"/>
        <end position="68"/>
    </location>
</feature>
<sequence>MTLGKKGSLIYAKGEFYSIPAVVTSVVDPTGCGDTYMAGYICKRLTSEDFNEIGKFASKIASLKLERFSPLR</sequence>
<name>A0A7C4NUB1_9BACT</name>